<protein>
    <submittedName>
        <fullName evidence="1">Tail protein</fullName>
    </submittedName>
</protein>
<reference evidence="1" key="1">
    <citation type="journal article" date="2021" name="Proc. Natl. Acad. Sci. U.S.A.">
        <title>A Catalog of Tens of Thousands of Viruses from Human Metagenomes Reveals Hidden Associations with Chronic Diseases.</title>
        <authorList>
            <person name="Tisza M.J."/>
            <person name="Buck C.B."/>
        </authorList>
    </citation>
    <scope>NUCLEOTIDE SEQUENCE</scope>
    <source>
        <strain evidence="1">Cti6G1</strain>
    </source>
</reference>
<accession>A0A8S5LUB7</accession>
<name>A0A8S5LUB7_9CAUD</name>
<sequence length="354" mass="38867">MSKNWMRHFELQLIDDNGKGISLSDFKVTFDVERNDNKWPAVATIKIYNLSPDTQNRIMQREFAKIILIAGYDGLAVDVPVSQVGIAREVSPDEIGQTNGQNYGVIFSGDIRFTVTGKDNPVDSWILVQACDSEQAFVSAFINTTIQKGYTTQDIYNTLMASLEPYGISRGIVPEFPATVFPRGRSLFGYVHNYLDEVAAQCKATWQFNYGKVDIMARDTATHKAVVLNSNTGLIGMPQQTIGAGVNVRCLINSNIHLNGLIQLDQASVYRNPLSAEQVVQAPGPITEENNNGNLVTTGTMQNPASIATDGVYKVRYISYTGDTRGQAWYMDLACEARGAADVPSGSFLQKVPS</sequence>
<organism evidence="1">
    <name type="scientific">Podoviridae sp. cti6G1</name>
    <dbReference type="NCBI Taxonomy" id="2826570"/>
    <lineage>
        <taxon>Viruses</taxon>
        <taxon>Duplodnaviria</taxon>
        <taxon>Heunggongvirae</taxon>
        <taxon>Uroviricota</taxon>
        <taxon>Caudoviricetes</taxon>
    </lineage>
</organism>
<evidence type="ECO:0000313" key="1">
    <source>
        <dbReference type="EMBL" id="DAD73604.1"/>
    </source>
</evidence>
<dbReference type="EMBL" id="BK014740">
    <property type="protein sequence ID" value="DAD73604.1"/>
    <property type="molecule type" value="Genomic_DNA"/>
</dbReference>
<proteinExistence type="predicted"/>